<keyword evidence="2" id="KW-0812">Transmembrane</keyword>
<organism evidence="3 4">
    <name type="scientific">Jatrophihabitans lederbergiae</name>
    <dbReference type="NCBI Taxonomy" id="3075547"/>
    <lineage>
        <taxon>Bacteria</taxon>
        <taxon>Bacillati</taxon>
        <taxon>Actinomycetota</taxon>
        <taxon>Actinomycetes</taxon>
        <taxon>Jatrophihabitantales</taxon>
        <taxon>Jatrophihabitantaceae</taxon>
        <taxon>Jatrophihabitans</taxon>
    </lineage>
</organism>
<feature type="transmembrane region" description="Helical" evidence="2">
    <location>
        <begin position="59"/>
        <end position="81"/>
    </location>
</feature>
<reference evidence="4" key="1">
    <citation type="submission" date="2023-07" db="EMBL/GenBank/DDBJ databases">
        <title>30 novel species of actinomycetes from the DSMZ collection.</title>
        <authorList>
            <person name="Nouioui I."/>
        </authorList>
    </citation>
    <scope>NUCLEOTIDE SEQUENCE [LARGE SCALE GENOMIC DNA]</scope>
    <source>
        <strain evidence="4">DSM 44399</strain>
    </source>
</reference>
<sequence length="403" mass="42065">MSTTHHRVAAGEQPVHAVRIPADVERQDRVLANLTARQLAILTAAGLLLYAAYAATRPVLPPVVFAAIAVPVALAAAILALGSRDGLSLDRLLAAAVRQRLTPRVQIAAPGGIIPAPAWVTAHATSDPTSTGRVTPSALDLPARSVTDSAAGSAGVIDLGADGLAAVCVCSTLNFALRTPAEQEGLVASFGRYLHSLTAPVQILIRAQRLDLTGQIADLRDRAGGLAHPALEQAALEHADYLTQLAENSDLLRRQVLLVLREPLHPGSPFPAHPALSTLRRRAGRRPRAGHAARHAAETRLARRISEVSGLLSTAGIVATPLDAARASAVLAAACNPESLIPPTADLAGPDAVITTTPAVEVEEAEADSDPRRAPAAMPFDPYWLATDATGDSVAEDESWWAR</sequence>
<accession>A0ABU2JGL0</accession>
<feature type="compositionally biased region" description="Basic residues" evidence="1">
    <location>
        <begin position="279"/>
        <end position="294"/>
    </location>
</feature>
<evidence type="ECO:0000313" key="3">
    <source>
        <dbReference type="EMBL" id="MDT0264122.1"/>
    </source>
</evidence>
<keyword evidence="2" id="KW-1133">Transmembrane helix</keyword>
<dbReference type="RefSeq" id="WP_311425265.1">
    <property type="nucleotide sequence ID" value="NZ_JAVREH010000071.1"/>
</dbReference>
<dbReference type="EMBL" id="JAVREH010000071">
    <property type="protein sequence ID" value="MDT0264122.1"/>
    <property type="molecule type" value="Genomic_DNA"/>
</dbReference>
<proteinExistence type="predicted"/>
<evidence type="ECO:0000256" key="1">
    <source>
        <dbReference type="SAM" id="MobiDB-lite"/>
    </source>
</evidence>
<dbReference type="InterPro" id="IPR024414">
    <property type="entry name" value="Uncharacterised_PrgI"/>
</dbReference>
<evidence type="ECO:0000256" key="2">
    <source>
        <dbReference type="SAM" id="Phobius"/>
    </source>
</evidence>
<dbReference type="Proteomes" id="UP001183176">
    <property type="component" value="Unassembled WGS sequence"/>
</dbReference>
<evidence type="ECO:0000313" key="4">
    <source>
        <dbReference type="Proteomes" id="UP001183176"/>
    </source>
</evidence>
<protein>
    <submittedName>
        <fullName evidence="3">PrgI family protein</fullName>
    </submittedName>
</protein>
<name>A0ABU2JGL0_9ACTN</name>
<comment type="caution">
    <text evidence="3">The sequence shown here is derived from an EMBL/GenBank/DDBJ whole genome shotgun (WGS) entry which is preliminary data.</text>
</comment>
<keyword evidence="4" id="KW-1185">Reference proteome</keyword>
<gene>
    <name evidence="3" type="ORF">RM423_22385</name>
</gene>
<feature type="region of interest" description="Disordered" evidence="1">
    <location>
        <begin position="269"/>
        <end position="297"/>
    </location>
</feature>
<dbReference type="Pfam" id="PF12666">
    <property type="entry name" value="PrgI"/>
    <property type="match status" value="1"/>
</dbReference>
<keyword evidence="2" id="KW-0472">Membrane</keyword>